<protein>
    <submittedName>
        <fullName evidence="1">Uncharacterized protein</fullName>
    </submittedName>
</protein>
<dbReference type="Proteomes" id="UP000054908">
    <property type="component" value="Unassembled WGS sequence"/>
</dbReference>
<keyword evidence="2" id="KW-1185">Reference proteome</keyword>
<dbReference type="OrthoDB" id="5651010at2"/>
<reference evidence="1 2" key="1">
    <citation type="submission" date="2015-11" db="EMBL/GenBank/DDBJ databases">
        <title>Genomic analysis of 38 Legionella species identifies large and diverse effector repertoires.</title>
        <authorList>
            <person name="Burstein D."/>
            <person name="Amaro F."/>
            <person name="Zusman T."/>
            <person name="Lifshitz Z."/>
            <person name="Cohen O."/>
            <person name="Gilbert J.A."/>
            <person name="Pupko T."/>
            <person name="Shuman H.A."/>
            <person name="Segal G."/>
        </authorList>
    </citation>
    <scope>NUCLEOTIDE SEQUENCE [LARGE SCALE GENOMIC DNA]</scope>
    <source>
        <strain evidence="1 2">PX-1-G2-E2</strain>
    </source>
</reference>
<accession>A0A0W0W6U5</accession>
<name>A0A0W0W6U5_9GAMM</name>
<evidence type="ECO:0000313" key="2">
    <source>
        <dbReference type="Proteomes" id="UP000054908"/>
    </source>
</evidence>
<dbReference type="PATRIC" id="fig|466.6.peg.1129"/>
<proteinExistence type="predicted"/>
<comment type="caution">
    <text evidence="1">The sequence shown here is derived from an EMBL/GenBank/DDBJ whole genome shotgun (WGS) entry which is preliminary data.</text>
</comment>
<organism evidence="1 2">
    <name type="scientific">Legionella maceachernii</name>
    <dbReference type="NCBI Taxonomy" id="466"/>
    <lineage>
        <taxon>Bacteria</taxon>
        <taxon>Pseudomonadati</taxon>
        <taxon>Pseudomonadota</taxon>
        <taxon>Gammaproteobacteria</taxon>
        <taxon>Legionellales</taxon>
        <taxon>Legionellaceae</taxon>
        <taxon>Legionella</taxon>
    </lineage>
</organism>
<dbReference type="RefSeq" id="WP_058451853.1">
    <property type="nucleotide sequence ID" value="NZ_CAAAIB010000010.1"/>
</dbReference>
<gene>
    <name evidence="1" type="ORF">Lmac_1061</name>
</gene>
<evidence type="ECO:0000313" key="1">
    <source>
        <dbReference type="EMBL" id="KTD28002.1"/>
    </source>
</evidence>
<dbReference type="AlphaFoldDB" id="A0A0W0W6U5"/>
<dbReference type="EMBL" id="LNYL01000027">
    <property type="protein sequence ID" value="KTD28002.1"/>
    <property type="molecule type" value="Genomic_DNA"/>
</dbReference>
<sequence>MMRKIQIERTLFELFGHKFLVFERFEDGDLNIDDKTIYNYENPDTLVDIFVINKFYAIWSDERRHNSSVICACYGNLTVIVNLLKKISIPDHCYSTFNCHQEGEDRVLYITSQEAMQSFVKHLSTLKNTNKTAFFRSHLFPLKKKEISPSSD</sequence>